<keyword evidence="4" id="KW-1185">Reference proteome</keyword>
<feature type="signal peptide" evidence="2">
    <location>
        <begin position="1"/>
        <end position="31"/>
    </location>
</feature>
<protein>
    <submittedName>
        <fullName evidence="3">Acid phosphatase</fullName>
    </submittedName>
</protein>
<dbReference type="SUPFAM" id="SSF56784">
    <property type="entry name" value="HAD-like"/>
    <property type="match status" value="1"/>
</dbReference>
<organism evidence="3 4">
    <name type="scientific">Faunimonas pinastri</name>
    <dbReference type="NCBI Taxonomy" id="1855383"/>
    <lineage>
        <taxon>Bacteria</taxon>
        <taxon>Pseudomonadati</taxon>
        <taxon>Pseudomonadota</taxon>
        <taxon>Alphaproteobacteria</taxon>
        <taxon>Hyphomicrobiales</taxon>
        <taxon>Afifellaceae</taxon>
        <taxon>Faunimonas</taxon>
    </lineage>
</organism>
<dbReference type="AlphaFoldDB" id="A0A1H9AG05"/>
<accession>A0A1H9AG05</accession>
<name>A0A1H9AG05_9HYPH</name>
<dbReference type="SFLD" id="SFLDG01125">
    <property type="entry name" value="C1.1:_Acid_Phosphatase_Like"/>
    <property type="match status" value="1"/>
</dbReference>
<dbReference type="Gene3D" id="3.40.50.1000">
    <property type="entry name" value="HAD superfamily/HAD-like"/>
    <property type="match status" value="1"/>
</dbReference>
<sequence length="291" mass="32232">MPRLPRIRPYLAAYVSATAFAFGSLPGVAAAADTVPQNDLLNAELWMQKSVEYKANSLAVYALAKVRLDEALADKKWTAATEQSGDYGNLPPAIILDADETVVDNSAYEAGLITSGADYSSKTWDTWTRAEKALAVPGAVEFTRYADSRGVKVFYVSNREADQEDATRKNMEALGFPMGGNVDTFLMSKEQPNWGSAKGSRRAFVARDYRVLLLLGDNFGDFTDNFRGSDEDRLKAFRSMQAHFGHDWLMLANPVYGSFESAPFNGDYKLPADEKRRKKIEALEPWTPPAK</sequence>
<dbReference type="Proteomes" id="UP000199647">
    <property type="component" value="Unassembled WGS sequence"/>
</dbReference>
<dbReference type="InterPro" id="IPR005519">
    <property type="entry name" value="Acid_phosphat_B-like"/>
</dbReference>
<dbReference type="SFLD" id="SFLDS00003">
    <property type="entry name" value="Haloacid_Dehalogenase"/>
    <property type="match status" value="1"/>
</dbReference>
<dbReference type="PANTHER" id="PTHR31284:SF10">
    <property type="entry name" value="ACID PHOSPHATASE-LIKE PROTEIN"/>
    <property type="match status" value="1"/>
</dbReference>
<evidence type="ECO:0000313" key="3">
    <source>
        <dbReference type="EMBL" id="SEP75353.1"/>
    </source>
</evidence>
<keyword evidence="1 2" id="KW-0732">Signal</keyword>
<evidence type="ECO:0000256" key="2">
    <source>
        <dbReference type="SAM" id="SignalP"/>
    </source>
</evidence>
<dbReference type="PIRSF" id="PIRSF019271">
    <property type="entry name" value="Acid_Ptase_C"/>
    <property type="match status" value="1"/>
</dbReference>
<dbReference type="InterPro" id="IPR023214">
    <property type="entry name" value="HAD_sf"/>
</dbReference>
<feature type="chain" id="PRO_5011732253" evidence="2">
    <location>
        <begin position="32"/>
        <end position="291"/>
    </location>
</feature>
<reference evidence="3 4" key="1">
    <citation type="submission" date="2016-10" db="EMBL/GenBank/DDBJ databases">
        <authorList>
            <person name="de Groot N.N."/>
        </authorList>
    </citation>
    <scope>NUCLEOTIDE SEQUENCE [LARGE SCALE GENOMIC DNA]</scope>
    <source>
        <strain evidence="3 4">A52C2</strain>
    </source>
</reference>
<dbReference type="Pfam" id="PF03767">
    <property type="entry name" value="Acid_phosphat_B"/>
    <property type="match status" value="1"/>
</dbReference>
<dbReference type="GO" id="GO:0009279">
    <property type="term" value="C:cell outer membrane"/>
    <property type="evidence" value="ECO:0007669"/>
    <property type="project" value="InterPro"/>
</dbReference>
<evidence type="ECO:0000313" key="4">
    <source>
        <dbReference type="Proteomes" id="UP000199647"/>
    </source>
</evidence>
<dbReference type="PANTHER" id="PTHR31284">
    <property type="entry name" value="ACID PHOSPHATASE-LIKE PROTEIN"/>
    <property type="match status" value="1"/>
</dbReference>
<dbReference type="RefSeq" id="WP_092495159.1">
    <property type="nucleotide sequence ID" value="NZ_FOFG01000001.1"/>
</dbReference>
<dbReference type="EMBL" id="FOFG01000001">
    <property type="protein sequence ID" value="SEP75353.1"/>
    <property type="molecule type" value="Genomic_DNA"/>
</dbReference>
<dbReference type="InterPro" id="IPR006423">
    <property type="entry name" value="Lipo_e_P4"/>
</dbReference>
<dbReference type="InterPro" id="IPR036412">
    <property type="entry name" value="HAD-like_sf"/>
</dbReference>
<dbReference type="STRING" id="1855383.SAMN05216548_101412"/>
<gene>
    <name evidence="3" type="ORF">SAMN05216548_101412</name>
</gene>
<proteinExistence type="predicted"/>
<evidence type="ECO:0000256" key="1">
    <source>
        <dbReference type="ARBA" id="ARBA00022729"/>
    </source>
</evidence>
<dbReference type="OrthoDB" id="395856at2"/>